<reference evidence="2" key="1">
    <citation type="submission" date="2022-01" db="EMBL/GenBank/DDBJ databases">
        <authorList>
            <person name="Braso-Vives M."/>
        </authorList>
    </citation>
    <scope>NUCLEOTIDE SEQUENCE</scope>
</reference>
<dbReference type="EMBL" id="OV696691">
    <property type="protein sequence ID" value="CAH1267261.1"/>
    <property type="molecule type" value="Genomic_DNA"/>
</dbReference>
<protein>
    <submittedName>
        <fullName evidence="2">Hypp3717 protein</fullName>
    </submittedName>
</protein>
<evidence type="ECO:0000256" key="1">
    <source>
        <dbReference type="SAM" id="Phobius"/>
    </source>
</evidence>
<keyword evidence="1" id="KW-1133">Transmembrane helix</keyword>
<name>A0A8K0A0Z6_BRALA</name>
<feature type="transmembrane region" description="Helical" evidence="1">
    <location>
        <begin position="96"/>
        <end position="115"/>
    </location>
</feature>
<keyword evidence="1" id="KW-0472">Membrane</keyword>
<dbReference type="PANTHER" id="PTHR37919">
    <property type="entry name" value="PROTEIN CBG05606"/>
    <property type="match status" value="1"/>
</dbReference>
<dbReference type="Proteomes" id="UP000838412">
    <property type="component" value="Chromosome 6"/>
</dbReference>
<sequence>MAEVKTPLPGWVQAWLVSTAVIQTWDASFIWLRPHTFPGGALNLYWKPYSLYIDVDMRYKDMTDSFVMAVSLLNYVEVALCLVLLYMNAKSSSRTVLATLVVQTMTFWKTVLYLLMYVPPMSDVAMLGTNNWMELLFLFIIPNGLWVLIPAATMWDMWGRAALQGGTQTSRGKKGN</sequence>
<dbReference type="OrthoDB" id="60858at2759"/>
<evidence type="ECO:0000313" key="3">
    <source>
        <dbReference type="Proteomes" id="UP000838412"/>
    </source>
</evidence>
<keyword evidence="1" id="KW-0812">Transmembrane</keyword>
<accession>A0A8K0A0Z6</accession>
<proteinExistence type="predicted"/>
<gene>
    <name evidence="2" type="primary">Hypp3717</name>
    <name evidence="2" type="ORF">BLAG_LOCUS20684</name>
</gene>
<feature type="transmembrane region" description="Helical" evidence="1">
    <location>
        <begin position="135"/>
        <end position="155"/>
    </location>
</feature>
<keyword evidence="3" id="KW-1185">Reference proteome</keyword>
<dbReference type="PANTHER" id="PTHR37919:SF2">
    <property type="entry name" value="EXPERA DOMAIN-CONTAINING PROTEIN"/>
    <property type="match status" value="1"/>
</dbReference>
<dbReference type="AlphaFoldDB" id="A0A8K0A0Z6"/>
<evidence type="ECO:0000313" key="2">
    <source>
        <dbReference type="EMBL" id="CAH1267261.1"/>
    </source>
</evidence>
<feature type="transmembrane region" description="Helical" evidence="1">
    <location>
        <begin position="66"/>
        <end position="89"/>
    </location>
</feature>
<organism evidence="2 3">
    <name type="scientific">Branchiostoma lanceolatum</name>
    <name type="common">Common lancelet</name>
    <name type="synonym">Amphioxus lanceolatum</name>
    <dbReference type="NCBI Taxonomy" id="7740"/>
    <lineage>
        <taxon>Eukaryota</taxon>
        <taxon>Metazoa</taxon>
        <taxon>Chordata</taxon>
        <taxon>Cephalochordata</taxon>
        <taxon>Leptocardii</taxon>
        <taxon>Amphioxiformes</taxon>
        <taxon>Branchiostomatidae</taxon>
        <taxon>Branchiostoma</taxon>
    </lineage>
</organism>